<keyword evidence="2" id="KW-1185">Reference proteome</keyword>
<protein>
    <submittedName>
        <fullName evidence="1">DUF3037 domain-containing protein</fullName>
    </submittedName>
</protein>
<dbReference type="RefSeq" id="WP_120376046.1">
    <property type="nucleotide sequence ID" value="NZ_RCHC01000030.1"/>
</dbReference>
<dbReference type="EMBL" id="RCHC01000030">
    <property type="protein sequence ID" value="RLL17557.1"/>
    <property type="molecule type" value="Genomic_DNA"/>
</dbReference>
<dbReference type="Proteomes" id="UP000280271">
    <property type="component" value="Unassembled WGS sequence"/>
</dbReference>
<organism evidence="1 2">
    <name type="scientific">Acinetobacter chengduensis</name>
    <dbReference type="NCBI Taxonomy" id="2420890"/>
    <lineage>
        <taxon>Bacteria</taxon>
        <taxon>Pseudomonadati</taxon>
        <taxon>Pseudomonadota</taxon>
        <taxon>Gammaproteobacteria</taxon>
        <taxon>Moraxellales</taxon>
        <taxon>Moraxellaceae</taxon>
        <taxon>Acinetobacter</taxon>
    </lineage>
</organism>
<sequence length="288" mass="33268">MSLLERLSKENSNPAISGEWMTIQWTPDLTTKECFNLGVVLKTEDEIFVRTIDHDSFDRFVCMFNEDMKFHAQRITKFAEMLVYEGCLDVSKQLVFDNRGFIRGKSGSKLIDHLFDIAVPLGKPRDIKKRSFSGFHSFNLQQLSNNLIDELKRQDHNGVNFEGIIPPSRFIQINKQNIHVPLRPRHNKTIGNWASVVFADPSRIKTDYLQAINDLRTASDELKREPSLFLLKPSEENLKNLKQSRIDQIDEVIDKLDRTLQPQGIKLYSATDLTNLAKEVYEWDSLVA</sequence>
<comment type="caution">
    <text evidence="1">The sequence shown here is derived from an EMBL/GenBank/DDBJ whole genome shotgun (WGS) entry which is preliminary data.</text>
</comment>
<reference evidence="1 2" key="1">
    <citation type="submission" date="2018-09" db="EMBL/GenBank/DDBJ databases">
        <title>The draft genome of Acinetobacter sp. strains.</title>
        <authorList>
            <person name="Qin J."/>
            <person name="Feng Y."/>
            <person name="Zong Z."/>
        </authorList>
    </citation>
    <scope>NUCLEOTIDE SEQUENCE [LARGE SCALE GENOMIC DNA]</scope>
    <source>
        <strain evidence="1 2">WCHAc060005</strain>
    </source>
</reference>
<gene>
    <name evidence="1" type="ORF">D9K81_16920</name>
</gene>
<evidence type="ECO:0000313" key="1">
    <source>
        <dbReference type="EMBL" id="RLL17557.1"/>
    </source>
</evidence>
<evidence type="ECO:0000313" key="2">
    <source>
        <dbReference type="Proteomes" id="UP000280271"/>
    </source>
</evidence>
<name>A0ABX9TRZ1_9GAMM</name>
<accession>A0ABX9TRZ1</accession>
<proteinExistence type="predicted"/>